<gene>
    <name evidence="1" type="ORF">DEO72_LG5g1983</name>
</gene>
<protein>
    <submittedName>
        <fullName evidence="1">Uncharacterized protein</fullName>
    </submittedName>
</protein>
<reference evidence="1 2" key="1">
    <citation type="submission" date="2019-04" db="EMBL/GenBank/DDBJ databases">
        <title>An improved genome assembly and genetic linkage map for asparagus bean, Vigna unguiculata ssp. sesquipedialis.</title>
        <authorList>
            <person name="Xia Q."/>
            <person name="Zhang R."/>
            <person name="Dong Y."/>
        </authorList>
    </citation>
    <scope>NUCLEOTIDE SEQUENCE [LARGE SCALE GENOMIC DNA]</scope>
    <source>
        <tissue evidence="1">Leaf</tissue>
    </source>
</reference>
<keyword evidence="2" id="KW-1185">Reference proteome</keyword>
<dbReference type="Proteomes" id="UP000501690">
    <property type="component" value="Linkage Group LG5"/>
</dbReference>
<accession>A0A4D6M135</accession>
<evidence type="ECO:0000313" key="1">
    <source>
        <dbReference type="EMBL" id="QCD93906.1"/>
    </source>
</evidence>
<dbReference type="AlphaFoldDB" id="A0A4D6M135"/>
<evidence type="ECO:0000313" key="2">
    <source>
        <dbReference type="Proteomes" id="UP000501690"/>
    </source>
</evidence>
<dbReference type="EMBL" id="CP039349">
    <property type="protein sequence ID" value="QCD93906.1"/>
    <property type="molecule type" value="Genomic_DNA"/>
</dbReference>
<organism evidence="1 2">
    <name type="scientific">Vigna unguiculata</name>
    <name type="common">Cowpea</name>
    <dbReference type="NCBI Taxonomy" id="3917"/>
    <lineage>
        <taxon>Eukaryota</taxon>
        <taxon>Viridiplantae</taxon>
        <taxon>Streptophyta</taxon>
        <taxon>Embryophyta</taxon>
        <taxon>Tracheophyta</taxon>
        <taxon>Spermatophyta</taxon>
        <taxon>Magnoliopsida</taxon>
        <taxon>eudicotyledons</taxon>
        <taxon>Gunneridae</taxon>
        <taxon>Pentapetalae</taxon>
        <taxon>rosids</taxon>
        <taxon>fabids</taxon>
        <taxon>Fabales</taxon>
        <taxon>Fabaceae</taxon>
        <taxon>Papilionoideae</taxon>
        <taxon>50 kb inversion clade</taxon>
        <taxon>NPAAA clade</taxon>
        <taxon>indigoferoid/millettioid clade</taxon>
        <taxon>Phaseoleae</taxon>
        <taxon>Vigna</taxon>
    </lineage>
</organism>
<proteinExistence type="predicted"/>
<name>A0A4D6M135_VIGUN</name>
<sequence length="108" mass="12294">MNCTKIIFNYDGEDATKLKKRMWDNIESHSQVFTLLSKSSKASLEDEFMQLNCQSSIEGLKDCKRDNIESPSQVLTLLFVSSKASLEDEFMQLNCQSSIEGLKDCKEV</sequence>